<dbReference type="Gene3D" id="3.40.50.1000">
    <property type="entry name" value="HAD superfamily/HAD-like"/>
    <property type="match status" value="1"/>
</dbReference>
<dbReference type="InterPro" id="IPR011013">
    <property type="entry name" value="Gal_mutarotase_sf_dom"/>
</dbReference>
<gene>
    <name evidence="5" type="ORF">PSDVSF_15250</name>
</gene>
<sequence length="1056" mass="119793">MSAITLKGVIFDLDGVITRTARVHAEAWETAFNEFLKIHSENANISFEPFDRTADYHNYVDGKPRFEGVMSFLKSRNIRLPVGSPDCEPGFDSVCGIGNRKNELFQDILKEQGPEVFASSVQLVKDLKSQGIRVGLATSSRNCSLVVKLAGLEDMFETQVDGVVSAELELKGKPEPDIFVAAAKNLGLSPGECVVVEDAISGVQAGCMGNFGLTLGVARNTPGEMLKRFGADKVVSDLGEISVFDLLEWFETGMATDEWYLSYNGFDPGDEKLRETLTTVGNGYLGTRGAYECECSSYYFNPGTYISGVFNKTPSMVQGREIWNNDFVNCPNWLPVEFKIGTGDFTSPLSMEMLSYSHRLNMREGVMERYLVVKDQVGRITRISSRRVASMADPHQLAMKINYTPLNYSARLTIRSSIDGNVSNDGVARYASLNTHHLNQVAGGKAGDGFFLHVETSHSRYQIVMTSKTKVEEDGKMLTVRKDYVRDRAKISEEMQVNVKENHRYSIEKFVYVRTSLDREPGDLKEMCLDGLKNMRTFKGVHGPHAKNWKALWQKADIRVTGDRFVQRVLRLHIYHLLVTASPHNVNRDAGMPARGLHGEAYRGHIFWDEVYIQPFFDTNFPEISKALLMYRYNRLDAAREYARENGYIGAMYPWQTADDGSEETQEVHYNPDADNWGPDLSRRQRHVSIAVFVNAWRYVSWTGDKRFLRDYGAELMLDIARFWGGIATYEEATDKYHIDGIMGPDEFHEALPGSEEPGVRDNAYTNIMVVWLLEKSLAILDELPPKVRAQVVAKIGLTEEEIFKWREMTTKLNVIMNEDGIISQFDGYMDLDELDWDGYRKRFYSIHRMDRILKAEGDNPDHYKVAKQADTLMTWYLLEPDEVARILTQLGHNVDNPLSLLEANYDFYEKRTSHGSTLSKVVHAVISKYIYSSEISWDWFMEAMESDINDTQGGTTVEGVHTGVMAGTLEVLKQDFAGLNLSSMPMKVDPDLPPHWGEMKLSFIWRSIWFDLVIEADRVNMTAYHTGDKIVPVEIFGKEYDLKPGMTVEARRPIQ</sequence>
<dbReference type="PANTHER" id="PTHR11051">
    <property type="entry name" value="GLYCOSYL HYDROLASE-RELATED"/>
    <property type="match status" value="1"/>
</dbReference>
<organism evidence="5 6">
    <name type="scientific">Pseudodesulfovibrio sediminis</name>
    <dbReference type="NCBI Taxonomy" id="2810563"/>
    <lineage>
        <taxon>Bacteria</taxon>
        <taxon>Pseudomonadati</taxon>
        <taxon>Thermodesulfobacteriota</taxon>
        <taxon>Desulfovibrionia</taxon>
        <taxon>Desulfovibrionales</taxon>
        <taxon>Desulfovibrionaceae</taxon>
    </lineage>
</organism>
<dbReference type="SFLD" id="SFLDG01129">
    <property type="entry name" value="C1.5:_HAD__Beta-PGM__Phosphata"/>
    <property type="match status" value="1"/>
</dbReference>
<dbReference type="Gene3D" id="2.70.98.40">
    <property type="entry name" value="Glycoside hydrolase, family 65, N-terminal domain"/>
    <property type="match status" value="1"/>
</dbReference>
<dbReference type="SUPFAM" id="SSF56784">
    <property type="entry name" value="HAD-like"/>
    <property type="match status" value="1"/>
</dbReference>
<dbReference type="Pfam" id="PF03636">
    <property type="entry name" value="Glyco_hydro_65N"/>
    <property type="match status" value="1"/>
</dbReference>
<keyword evidence="6" id="KW-1185">Reference proteome</keyword>
<name>A0ABM7P5T6_9BACT</name>
<reference evidence="5" key="1">
    <citation type="journal article" date="2022" name="Arch. Microbiol.">
        <title>Pseudodesulfovibrio sediminis sp. nov., a mesophilic and neutrophilic sulfate-reducing bacterium isolated from sediment of a brackish lake.</title>
        <authorList>
            <person name="Takahashi A."/>
            <person name="Kojima H."/>
            <person name="Watanabe M."/>
            <person name="Fukui M."/>
        </authorList>
    </citation>
    <scope>NUCLEOTIDE SEQUENCE</scope>
    <source>
        <strain evidence="5">SF6</strain>
    </source>
</reference>
<dbReference type="InterPro" id="IPR010976">
    <property type="entry name" value="B-phosphoglucomutase_hydrolase"/>
</dbReference>
<feature type="domain" description="Glycoside hydrolase family 65 N-terminal" evidence="4">
    <location>
        <begin position="263"/>
        <end position="516"/>
    </location>
</feature>
<proteinExistence type="inferred from homology"/>
<accession>A0ABM7P5T6</accession>
<dbReference type="InterPro" id="IPR008928">
    <property type="entry name" value="6-hairpin_glycosidase_sf"/>
</dbReference>
<dbReference type="PANTHER" id="PTHR11051:SF8">
    <property type="entry name" value="PROTEIN-GLUCOSYLGALACTOSYLHYDROXYLYSINE GLUCOSIDASE"/>
    <property type="match status" value="1"/>
</dbReference>
<dbReference type="Gene3D" id="2.60.420.10">
    <property type="entry name" value="Maltose phosphorylase, domain 3"/>
    <property type="match status" value="1"/>
</dbReference>
<dbReference type="Pfam" id="PF00702">
    <property type="entry name" value="Hydrolase"/>
    <property type="match status" value="1"/>
</dbReference>
<comment type="similarity">
    <text evidence="1">Belongs to the HAD-like hydrolase superfamily. CbbY/CbbZ/Gph/YieH family.</text>
</comment>
<dbReference type="NCBIfam" id="TIGR01509">
    <property type="entry name" value="HAD-SF-IA-v3"/>
    <property type="match status" value="1"/>
</dbReference>
<dbReference type="Proteomes" id="UP001053296">
    <property type="component" value="Chromosome"/>
</dbReference>
<dbReference type="InterPro" id="IPR037018">
    <property type="entry name" value="GH65_N"/>
</dbReference>
<dbReference type="InterPro" id="IPR012341">
    <property type="entry name" value="6hp_glycosidase-like_sf"/>
</dbReference>
<feature type="domain" description="Glycoside hydrolase family 65 C-terminal" evidence="3">
    <location>
        <begin position="987"/>
        <end position="1043"/>
    </location>
</feature>
<evidence type="ECO:0000256" key="1">
    <source>
        <dbReference type="ARBA" id="ARBA00006171"/>
    </source>
</evidence>
<dbReference type="CDD" id="cd02598">
    <property type="entry name" value="HAD_BPGM"/>
    <property type="match status" value="1"/>
</dbReference>
<evidence type="ECO:0000259" key="3">
    <source>
        <dbReference type="Pfam" id="PF03633"/>
    </source>
</evidence>
<dbReference type="InterPro" id="IPR023198">
    <property type="entry name" value="PGP-like_dom2"/>
</dbReference>
<dbReference type="NCBIfam" id="TIGR02009">
    <property type="entry name" value="PGMB-YQAB-SF"/>
    <property type="match status" value="1"/>
</dbReference>
<dbReference type="InterPro" id="IPR006439">
    <property type="entry name" value="HAD-SF_hydro_IA"/>
</dbReference>
<dbReference type="Gene3D" id="1.10.150.240">
    <property type="entry name" value="Putative phosphatase, domain 2"/>
    <property type="match status" value="1"/>
</dbReference>
<dbReference type="InterPro" id="IPR010972">
    <property type="entry name" value="Beta-PGM"/>
</dbReference>
<evidence type="ECO:0000259" key="2">
    <source>
        <dbReference type="Pfam" id="PF03632"/>
    </source>
</evidence>
<dbReference type="Pfam" id="PF03632">
    <property type="entry name" value="Glyco_hydro_65m"/>
    <property type="match status" value="1"/>
</dbReference>
<dbReference type="RefSeq" id="WP_229595808.1">
    <property type="nucleotide sequence ID" value="NZ_AP024485.1"/>
</dbReference>
<dbReference type="InterPro" id="IPR005196">
    <property type="entry name" value="Glyco_hydro_65_N"/>
</dbReference>
<evidence type="ECO:0000313" key="5">
    <source>
        <dbReference type="EMBL" id="BCS88283.1"/>
    </source>
</evidence>
<dbReference type="Pfam" id="PF03633">
    <property type="entry name" value="Glyco_hydro_65C"/>
    <property type="match status" value="1"/>
</dbReference>
<evidence type="ECO:0000313" key="6">
    <source>
        <dbReference type="Proteomes" id="UP001053296"/>
    </source>
</evidence>
<evidence type="ECO:0000259" key="4">
    <source>
        <dbReference type="Pfam" id="PF03636"/>
    </source>
</evidence>
<dbReference type="PRINTS" id="PR00413">
    <property type="entry name" value="HADHALOGNASE"/>
</dbReference>
<dbReference type="SUPFAM" id="SSF74650">
    <property type="entry name" value="Galactose mutarotase-like"/>
    <property type="match status" value="1"/>
</dbReference>
<dbReference type="SFLD" id="SFLDS00003">
    <property type="entry name" value="Haloacid_Dehalogenase"/>
    <property type="match status" value="1"/>
</dbReference>
<protein>
    <submittedName>
        <fullName evidence="5">Beta-phosphoglucomutase</fullName>
    </submittedName>
</protein>
<dbReference type="EMBL" id="AP024485">
    <property type="protein sequence ID" value="BCS88283.1"/>
    <property type="molecule type" value="Genomic_DNA"/>
</dbReference>
<dbReference type="InterPro" id="IPR023214">
    <property type="entry name" value="HAD_sf"/>
</dbReference>
<dbReference type="Gene3D" id="1.50.10.10">
    <property type="match status" value="1"/>
</dbReference>
<dbReference type="InterPro" id="IPR036412">
    <property type="entry name" value="HAD-like_sf"/>
</dbReference>
<feature type="domain" description="Glycoside hydrolase family 65 central catalytic" evidence="2">
    <location>
        <begin position="571"/>
        <end position="970"/>
    </location>
</feature>
<dbReference type="InterPro" id="IPR005194">
    <property type="entry name" value="Glyco_hydro_65_C"/>
</dbReference>
<dbReference type="InterPro" id="IPR005195">
    <property type="entry name" value="Glyco_hydro_65_M"/>
</dbReference>
<dbReference type="SUPFAM" id="SSF48208">
    <property type="entry name" value="Six-hairpin glycosidases"/>
    <property type="match status" value="1"/>
</dbReference>